<evidence type="ECO:0000256" key="3">
    <source>
        <dbReference type="ARBA" id="ARBA00022898"/>
    </source>
</evidence>
<dbReference type="Pfam" id="PF00282">
    <property type="entry name" value="Pyridoxal_deC"/>
    <property type="match status" value="1"/>
</dbReference>
<feature type="modified residue" description="N6-(pyridoxal phosphate)lysine" evidence="5">
    <location>
        <position position="158"/>
    </location>
</feature>
<dbReference type="InterPro" id="IPR010977">
    <property type="entry name" value="Aromatic_deC"/>
</dbReference>
<dbReference type="PROSITE" id="PS00392">
    <property type="entry name" value="DDC_GAD_HDC_YDC"/>
    <property type="match status" value="1"/>
</dbReference>
<comment type="cofactor">
    <cofactor evidence="1 5">
        <name>pyridoxal 5'-phosphate</name>
        <dbReference type="ChEBI" id="CHEBI:597326"/>
    </cofactor>
</comment>
<dbReference type="SUPFAM" id="SSF54373">
    <property type="entry name" value="FAD-linked reductases, C-terminal domain"/>
    <property type="match status" value="1"/>
</dbReference>
<dbReference type="PRINTS" id="PR00800">
    <property type="entry name" value="YHDCRBOXLASE"/>
</dbReference>
<dbReference type="Proteomes" id="UP000053825">
    <property type="component" value="Unassembled WGS sequence"/>
</dbReference>
<evidence type="ECO:0000259" key="6">
    <source>
        <dbReference type="Pfam" id="PF01593"/>
    </source>
</evidence>
<comment type="similarity">
    <text evidence="2">Belongs to the group II decarboxylase family.</text>
</comment>
<dbReference type="SUPFAM" id="SSF53383">
    <property type="entry name" value="PLP-dependent transferases"/>
    <property type="match status" value="1"/>
</dbReference>
<protein>
    <submittedName>
        <fullName evidence="7">Aromatic-L-amino-acid decarboxylase</fullName>
    </submittedName>
</protein>
<dbReference type="InterPro" id="IPR002129">
    <property type="entry name" value="PyrdxlP-dep_de-COase"/>
</dbReference>
<reference evidence="7 8" key="1">
    <citation type="submission" date="2015-07" db="EMBL/GenBank/DDBJ databases">
        <title>The genome of Habropoda laboriosa.</title>
        <authorList>
            <person name="Pan H."/>
            <person name="Kapheim K."/>
        </authorList>
    </citation>
    <scope>NUCLEOTIDE SEQUENCE [LARGE SCALE GENOMIC DNA]</scope>
    <source>
        <strain evidence="7">0110345459</strain>
    </source>
</reference>
<organism evidence="7 8">
    <name type="scientific">Habropoda laboriosa</name>
    <dbReference type="NCBI Taxonomy" id="597456"/>
    <lineage>
        <taxon>Eukaryota</taxon>
        <taxon>Metazoa</taxon>
        <taxon>Ecdysozoa</taxon>
        <taxon>Arthropoda</taxon>
        <taxon>Hexapoda</taxon>
        <taxon>Insecta</taxon>
        <taxon>Pterygota</taxon>
        <taxon>Neoptera</taxon>
        <taxon>Endopterygota</taxon>
        <taxon>Hymenoptera</taxon>
        <taxon>Apocrita</taxon>
        <taxon>Aculeata</taxon>
        <taxon>Apoidea</taxon>
        <taxon>Anthophila</taxon>
        <taxon>Apidae</taxon>
        <taxon>Habropoda</taxon>
    </lineage>
</organism>
<feature type="domain" description="Amine oxidase" evidence="6">
    <location>
        <begin position="413"/>
        <end position="874"/>
    </location>
</feature>
<dbReference type="InterPro" id="IPR002937">
    <property type="entry name" value="Amino_oxidase"/>
</dbReference>
<dbReference type="Gene3D" id="3.50.50.60">
    <property type="entry name" value="FAD/NAD(P)-binding domain"/>
    <property type="match status" value="1"/>
</dbReference>
<gene>
    <name evidence="7" type="ORF">WH47_10405</name>
</gene>
<dbReference type="InterPro" id="IPR036188">
    <property type="entry name" value="FAD/NAD-bd_sf"/>
</dbReference>
<evidence type="ECO:0000256" key="1">
    <source>
        <dbReference type="ARBA" id="ARBA00001933"/>
    </source>
</evidence>
<dbReference type="OrthoDB" id="639767at2759"/>
<dbReference type="InterPro" id="IPR015421">
    <property type="entry name" value="PyrdxlP-dep_Trfase_major"/>
</dbReference>
<keyword evidence="4" id="KW-0456">Lyase</keyword>
<feature type="non-terminal residue" evidence="7">
    <location>
        <position position="1"/>
    </location>
</feature>
<dbReference type="Gene3D" id="3.40.640.10">
    <property type="entry name" value="Type I PLP-dependent aspartate aminotransferase-like (Major domain)"/>
    <property type="match status" value="1"/>
</dbReference>
<accession>A0A0L7R9T3</accession>
<dbReference type="Pfam" id="PF01593">
    <property type="entry name" value="Amino_oxidase"/>
    <property type="match status" value="1"/>
</dbReference>
<dbReference type="GO" id="GO:0004058">
    <property type="term" value="F:aromatic-L-amino-acid decarboxylase activity"/>
    <property type="evidence" value="ECO:0007669"/>
    <property type="project" value="TreeGrafter"/>
</dbReference>
<evidence type="ECO:0000256" key="4">
    <source>
        <dbReference type="ARBA" id="ARBA00023239"/>
    </source>
</evidence>
<dbReference type="PANTHER" id="PTHR11999:SF60">
    <property type="entry name" value="3,4-DIHYDROXYPHENYLACETALDEHYDE SYNTHASE"/>
    <property type="match status" value="1"/>
</dbReference>
<dbReference type="GO" id="GO:0019752">
    <property type="term" value="P:carboxylic acid metabolic process"/>
    <property type="evidence" value="ECO:0007669"/>
    <property type="project" value="InterPro"/>
</dbReference>
<dbReference type="AlphaFoldDB" id="A0A0L7R9T3"/>
<dbReference type="GO" id="GO:0030170">
    <property type="term" value="F:pyridoxal phosphate binding"/>
    <property type="evidence" value="ECO:0007669"/>
    <property type="project" value="InterPro"/>
</dbReference>
<dbReference type="GO" id="GO:0006584">
    <property type="term" value="P:catecholamine metabolic process"/>
    <property type="evidence" value="ECO:0007669"/>
    <property type="project" value="TreeGrafter"/>
</dbReference>
<proteinExistence type="inferred from homology"/>
<dbReference type="InterPro" id="IPR015422">
    <property type="entry name" value="PyrdxlP-dep_Trfase_small"/>
</dbReference>
<evidence type="ECO:0000313" key="7">
    <source>
        <dbReference type="EMBL" id="KOC67630.1"/>
    </source>
</evidence>
<dbReference type="InterPro" id="IPR021115">
    <property type="entry name" value="Pyridoxal-P_BS"/>
</dbReference>
<dbReference type="GO" id="GO:0006520">
    <property type="term" value="P:amino acid metabolic process"/>
    <property type="evidence" value="ECO:0007669"/>
    <property type="project" value="InterPro"/>
</dbReference>
<sequence>GSASESTLVCLLAAKEQTTRRVQRLHPDWDEGFIKAKLVAYTSNQSNSSVEKAGLLASVSMRLLSTDDKCALRGETLLKAIKEDLEKGLIPCYVVATLGTTGTCAFDDLEELGPICNEYNVWLHVDAAYAGAAFVCPEYRYLMSGVDYADSFNVNAHKWLLVNFDCSALWVKNSRRLIEAFNVDRIYLEHDNQGLVPDYRHWQIPLGRRFRSLKLWFVLRIYGAEGLQRHIRHAIKLATMFEEYVKSDNRFELMTDRLMGLICFRMKGDNQLTKELLSRIAAERKIYVIAATYRDKLIMRFVVCSRLSREDDIRFAWNEITKHATEILRTRAPSEETFEHFQKSSDNITETIKSLHFTSKAQQITNFSSNKRGGEKDLPPCAKLAKFESCQLDPCMLDPCKPEPTVVIIGAGMAGLSAAHRLTQCGLQNFTILEATDRPGGRIHSCWLGDVVAEMGASWIEGGCVANPVFTLAAQEGLLKPPIFRPDPSRGLFCTSDGRAIDLPVSITAYHTFRQIEQQAATLFSLGCGRTHGTLLNFMGVRIQQELHNFPEEQRYSCTGQLQTLSAAIYDAARVMYGMTNCVRCRCGDDLSLVSADQFGSYIEIPGGNVRVPLGYVGVIAPLLRDLPSSSLKYCKPVSCIRWGAISESCPRAVVKCCDGEEFPADYVIVTVSLGVLKHQHDKLFCPALSAEKVEAICKLGFGYVNKVFLEYARPFWVWKEGGIKLAWSADELADRCDWVKGISNVEELSTSQHVLCACVCGREAADMELCSDEEVVESITRVLRQFTGDPTLPYPANLLRSKWCMDQYFAGAYSYMGMDSTVGHQCDLASPLPGTCEPIPPILLFAGEATIPGHYSTVHGARLSGIREAERIIQLTKRFGGPPKTTSNKS</sequence>
<dbReference type="GO" id="GO:0005737">
    <property type="term" value="C:cytoplasm"/>
    <property type="evidence" value="ECO:0007669"/>
    <property type="project" value="TreeGrafter"/>
</dbReference>
<dbReference type="SUPFAM" id="SSF51905">
    <property type="entry name" value="FAD/NAD(P)-binding domain"/>
    <property type="match status" value="1"/>
</dbReference>
<dbReference type="GO" id="GO:0016491">
    <property type="term" value="F:oxidoreductase activity"/>
    <property type="evidence" value="ECO:0007669"/>
    <property type="project" value="InterPro"/>
</dbReference>
<evidence type="ECO:0000256" key="2">
    <source>
        <dbReference type="ARBA" id="ARBA00009533"/>
    </source>
</evidence>
<evidence type="ECO:0000256" key="5">
    <source>
        <dbReference type="PIRSR" id="PIRSR602129-50"/>
    </source>
</evidence>
<dbReference type="EMBL" id="KQ414621">
    <property type="protein sequence ID" value="KOC67630.1"/>
    <property type="molecule type" value="Genomic_DNA"/>
</dbReference>
<name>A0A0L7R9T3_9HYME</name>
<dbReference type="Gene3D" id="3.90.660.10">
    <property type="match status" value="1"/>
</dbReference>
<keyword evidence="8" id="KW-1185">Reference proteome</keyword>
<evidence type="ECO:0000313" key="8">
    <source>
        <dbReference type="Proteomes" id="UP000053825"/>
    </source>
</evidence>
<dbReference type="STRING" id="597456.A0A0L7R9T3"/>
<keyword evidence="3 5" id="KW-0663">Pyridoxal phosphate</keyword>
<dbReference type="InterPro" id="IPR015424">
    <property type="entry name" value="PyrdxlP-dep_Trfase"/>
</dbReference>
<dbReference type="Gene3D" id="3.90.1150.10">
    <property type="entry name" value="Aspartate Aminotransferase, domain 1"/>
    <property type="match status" value="1"/>
</dbReference>
<dbReference type="PANTHER" id="PTHR11999">
    <property type="entry name" value="GROUP II PYRIDOXAL-5-PHOSPHATE DECARBOXYLASE"/>
    <property type="match status" value="1"/>
</dbReference>